<evidence type="ECO:0000256" key="1">
    <source>
        <dbReference type="ARBA" id="ARBA00022679"/>
    </source>
</evidence>
<dbReference type="CDD" id="cd04301">
    <property type="entry name" value="NAT_SF"/>
    <property type="match status" value="1"/>
</dbReference>
<evidence type="ECO:0000256" key="2">
    <source>
        <dbReference type="ARBA" id="ARBA00023315"/>
    </source>
</evidence>
<evidence type="ECO:0000313" key="5">
    <source>
        <dbReference type="Proteomes" id="UP000677898"/>
    </source>
</evidence>
<feature type="domain" description="N-acetyltransferase" evidence="3">
    <location>
        <begin position="11"/>
        <end position="170"/>
    </location>
</feature>
<dbReference type="SUPFAM" id="SSF55729">
    <property type="entry name" value="Acyl-CoA N-acyltransferases (Nat)"/>
    <property type="match status" value="1"/>
</dbReference>
<dbReference type="PROSITE" id="PS51186">
    <property type="entry name" value="GNAT"/>
    <property type="match status" value="1"/>
</dbReference>
<dbReference type="RefSeq" id="WP_211904577.1">
    <property type="nucleotide sequence ID" value="NZ_CP046729.1"/>
</dbReference>
<evidence type="ECO:0000313" key="4">
    <source>
        <dbReference type="EMBL" id="QUP52993.1"/>
    </source>
</evidence>
<organism evidence="4 5">
    <name type="scientific">Ralstonia syzygii</name>
    <dbReference type="NCBI Taxonomy" id="28097"/>
    <lineage>
        <taxon>Bacteria</taxon>
        <taxon>Pseudomonadati</taxon>
        <taxon>Pseudomonadota</taxon>
        <taxon>Betaproteobacteria</taxon>
        <taxon>Burkholderiales</taxon>
        <taxon>Burkholderiaceae</taxon>
        <taxon>Ralstonia</taxon>
        <taxon>Ralstonia solanacearum species complex</taxon>
    </lineage>
</organism>
<keyword evidence="1" id="KW-0808">Transferase</keyword>
<protein>
    <submittedName>
        <fullName evidence="4">GNAT family N-acetyltransferase</fullName>
    </submittedName>
</protein>
<accession>A0ABX7ZC95</accession>
<dbReference type="InterPro" id="IPR000182">
    <property type="entry name" value="GNAT_dom"/>
</dbReference>
<keyword evidence="5" id="KW-1185">Reference proteome</keyword>
<dbReference type="InterPro" id="IPR051016">
    <property type="entry name" value="Diverse_Substrate_AcTransf"/>
</dbReference>
<keyword evidence="2" id="KW-0012">Acyltransferase</keyword>
<sequence>MTTAQADSAIFTLRPATPDDCEALVRLIGALAEYEKLTHLMQATPEALRTVLFGSRPYGEAVVAEVEGRAVGFALFFHNVSTFLCKPGLYLEDLFVEPAWRGHGIGKALLVHLARLARERDCGRFEWSVLDWNAPSIAFYEAMGADVLPDWRICRATGDALARMAALPMPEGRSAPA</sequence>
<dbReference type="PANTHER" id="PTHR10545:SF29">
    <property type="entry name" value="GH14572P-RELATED"/>
    <property type="match status" value="1"/>
</dbReference>
<dbReference type="InterPro" id="IPR016181">
    <property type="entry name" value="Acyl_CoA_acyltransferase"/>
</dbReference>
<dbReference type="Gene3D" id="3.40.630.30">
    <property type="match status" value="1"/>
</dbReference>
<gene>
    <name evidence="4" type="ORF">GO998_04075</name>
</gene>
<dbReference type="Proteomes" id="UP000677898">
    <property type="component" value="Chromosome"/>
</dbReference>
<dbReference type="Pfam" id="PF00583">
    <property type="entry name" value="Acetyltransf_1"/>
    <property type="match status" value="1"/>
</dbReference>
<reference evidence="4 5" key="1">
    <citation type="journal article" date="2021" name="Phytopathology">
        <title>Complete genome sequence of Ralstonia syzygii subsp. indonesiensis strain LLRS-1, isolated from wilted tobacco in China.</title>
        <authorList>
            <person name="Lu C.H."/>
            <person name="Li J.Y."/>
            <person name="Mi M.G."/>
            <person name="Lin Z.L."/>
            <person name="Jiang N."/>
            <person name="Gai X."/>
            <person name="Ma J.H."/>
            <person name="Lei L.P."/>
            <person name="Xia Z.Y."/>
        </authorList>
    </citation>
    <scope>NUCLEOTIDE SEQUENCE [LARGE SCALE GENOMIC DNA]</scope>
    <source>
        <strain evidence="4 5">LLRS-1</strain>
    </source>
</reference>
<evidence type="ECO:0000259" key="3">
    <source>
        <dbReference type="PROSITE" id="PS51186"/>
    </source>
</evidence>
<dbReference type="PANTHER" id="PTHR10545">
    <property type="entry name" value="DIAMINE N-ACETYLTRANSFERASE"/>
    <property type="match status" value="1"/>
</dbReference>
<name>A0ABX7ZC95_9RALS</name>
<dbReference type="EMBL" id="CP046729">
    <property type="protein sequence ID" value="QUP52993.1"/>
    <property type="molecule type" value="Genomic_DNA"/>
</dbReference>
<proteinExistence type="predicted"/>